<evidence type="ECO:0000313" key="1">
    <source>
        <dbReference type="EMBL" id="VVC38705.1"/>
    </source>
</evidence>
<dbReference type="SUPFAM" id="SSF53098">
    <property type="entry name" value="Ribonuclease H-like"/>
    <property type="match status" value="1"/>
</dbReference>
<dbReference type="AlphaFoldDB" id="A0A5E4NAU2"/>
<dbReference type="PANTHER" id="PTHR45913:SF19">
    <property type="entry name" value="LOW QUALITY PROTEIN: ZINC FINGER BED DOMAIN-CONTAINING PROTEIN 5-LIKE"/>
    <property type="match status" value="1"/>
</dbReference>
<evidence type="ECO:0000313" key="2">
    <source>
        <dbReference type="Proteomes" id="UP000325440"/>
    </source>
</evidence>
<name>A0A5E4NAU2_9HEMI</name>
<accession>A0A5E4NAU2</accession>
<keyword evidence="2" id="KW-1185">Reference proteome</keyword>
<sequence length="455" mass="52975">MDSWLNVKRNNSTVDNKKTPCTKKIKLTKFRKYDNNYLSMGFTCSGSEEEQKPQCVIRFEVLSNEALQPSKLERHLETKHKEHVTKTIDFFKNKEYELRKNMKCIKKSSTSYSNENAVKASFAVSLLIGKSGKPHTIAEDLILPAAKAMVSIMISKEVANNLNLISLSNDTIKKRIDSLSGNIKEQLLRRINECDYFSLQLDESTDITNKSILLCYVRYNYENTIFEDILFVTSVIHTTAEEIFIKINEFIILNEIEWTKCVGVSTDVTWHHCRIHREAIVSKKIPTKLKEVLDEAVKIANFIKAKSLNSRLFEQLCKDMDSEHYQLLLHSEIRWLSRGKVLSRLFELRHEVRLFFIEHKSSFTLSERLNDFSWLASLAYLSDIFAHLNLLNLSLQGSHVTIFKVENNIEAMIKKLELWNLRLSKKNYDSFQNHNNFLELTEEELSGEVFKNIKQ</sequence>
<dbReference type="Proteomes" id="UP000325440">
    <property type="component" value="Unassembled WGS sequence"/>
</dbReference>
<protein>
    <submittedName>
        <fullName evidence="1">Ribonuclease H-like domain</fullName>
    </submittedName>
</protein>
<dbReference type="EMBL" id="CABPRJ010001493">
    <property type="protein sequence ID" value="VVC38705.1"/>
    <property type="molecule type" value="Genomic_DNA"/>
</dbReference>
<dbReference type="InterPro" id="IPR012337">
    <property type="entry name" value="RNaseH-like_sf"/>
</dbReference>
<dbReference type="OrthoDB" id="6590671at2759"/>
<organism evidence="1 2">
    <name type="scientific">Cinara cedri</name>
    <dbReference type="NCBI Taxonomy" id="506608"/>
    <lineage>
        <taxon>Eukaryota</taxon>
        <taxon>Metazoa</taxon>
        <taxon>Ecdysozoa</taxon>
        <taxon>Arthropoda</taxon>
        <taxon>Hexapoda</taxon>
        <taxon>Insecta</taxon>
        <taxon>Pterygota</taxon>
        <taxon>Neoptera</taxon>
        <taxon>Paraneoptera</taxon>
        <taxon>Hemiptera</taxon>
        <taxon>Sternorrhyncha</taxon>
        <taxon>Aphidomorpha</taxon>
        <taxon>Aphidoidea</taxon>
        <taxon>Aphididae</taxon>
        <taxon>Lachninae</taxon>
        <taxon>Cinara</taxon>
    </lineage>
</organism>
<proteinExistence type="predicted"/>
<reference evidence="1 2" key="1">
    <citation type="submission" date="2019-08" db="EMBL/GenBank/DDBJ databases">
        <authorList>
            <person name="Alioto T."/>
            <person name="Alioto T."/>
            <person name="Gomez Garrido J."/>
        </authorList>
    </citation>
    <scope>NUCLEOTIDE SEQUENCE [LARGE SCALE GENOMIC DNA]</scope>
</reference>
<gene>
    <name evidence="1" type="ORF">CINCED_3A001102</name>
</gene>
<dbReference type="PANTHER" id="PTHR45913">
    <property type="entry name" value="EPM2A-INTERACTING PROTEIN 1"/>
    <property type="match status" value="1"/>
</dbReference>